<accession>A0A645J9Y0</accession>
<feature type="transmembrane region" description="Helical" evidence="1">
    <location>
        <begin position="53"/>
        <end position="75"/>
    </location>
</feature>
<sequence>MRTKSPSAADRFFAVTWISFLAFMLSAFIPVLVVPGLPYSEGEHTLFLRVMAYVTPCLLATTVVAGIAGVFTYLAKGQ</sequence>
<evidence type="ECO:0000256" key="1">
    <source>
        <dbReference type="SAM" id="Phobius"/>
    </source>
</evidence>
<dbReference type="EMBL" id="VSSQ01134478">
    <property type="protein sequence ID" value="MPN59912.1"/>
    <property type="molecule type" value="Genomic_DNA"/>
</dbReference>
<organism evidence="2">
    <name type="scientific">bioreactor metagenome</name>
    <dbReference type="NCBI Taxonomy" id="1076179"/>
    <lineage>
        <taxon>unclassified sequences</taxon>
        <taxon>metagenomes</taxon>
        <taxon>ecological metagenomes</taxon>
    </lineage>
</organism>
<evidence type="ECO:0000313" key="2">
    <source>
        <dbReference type="EMBL" id="MPN59912.1"/>
    </source>
</evidence>
<keyword evidence="1" id="KW-1133">Transmembrane helix</keyword>
<keyword evidence="1" id="KW-0472">Membrane</keyword>
<feature type="transmembrane region" description="Helical" evidence="1">
    <location>
        <begin position="12"/>
        <end position="33"/>
    </location>
</feature>
<keyword evidence="1" id="KW-0812">Transmembrane</keyword>
<proteinExistence type="predicted"/>
<comment type="caution">
    <text evidence="2">The sequence shown here is derived from an EMBL/GenBank/DDBJ whole genome shotgun (WGS) entry which is preliminary data.</text>
</comment>
<name>A0A645J9Y0_9ZZZZ</name>
<gene>
    <name evidence="2" type="ORF">SDC9_207634</name>
</gene>
<protein>
    <submittedName>
        <fullName evidence="2">Uncharacterized protein</fullName>
    </submittedName>
</protein>
<reference evidence="2" key="1">
    <citation type="submission" date="2019-08" db="EMBL/GenBank/DDBJ databases">
        <authorList>
            <person name="Kucharzyk K."/>
            <person name="Murdoch R.W."/>
            <person name="Higgins S."/>
            <person name="Loffler F."/>
        </authorList>
    </citation>
    <scope>NUCLEOTIDE SEQUENCE</scope>
</reference>
<dbReference type="AlphaFoldDB" id="A0A645J9Y0"/>